<gene>
    <name evidence="3" type="primary">ubiG_3</name>
    <name evidence="3" type="ORF">ETAA1_36510</name>
</gene>
<protein>
    <submittedName>
        <fullName evidence="3">Ubiquinone biosynthesis O-methyltransferase</fullName>
        <ecNumber evidence="3">2.1.1.222</ecNumber>
    </submittedName>
</protein>
<dbReference type="Gene3D" id="3.40.50.150">
    <property type="entry name" value="Vaccinia Virus protein VP39"/>
    <property type="match status" value="1"/>
</dbReference>
<evidence type="ECO:0000313" key="4">
    <source>
        <dbReference type="Proteomes" id="UP000319576"/>
    </source>
</evidence>
<dbReference type="AlphaFoldDB" id="A0A517XW02"/>
<accession>A0A517XW02</accession>
<keyword evidence="3" id="KW-0489">Methyltransferase</keyword>
<dbReference type="InterPro" id="IPR041698">
    <property type="entry name" value="Methyltransf_25"/>
</dbReference>
<dbReference type="SUPFAM" id="SSF53335">
    <property type="entry name" value="S-adenosyl-L-methionine-dependent methyltransferases"/>
    <property type="match status" value="1"/>
</dbReference>
<dbReference type="InterPro" id="IPR029063">
    <property type="entry name" value="SAM-dependent_MTases_sf"/>
</dbReference>
<organism evidence="3 4">
    <name type="scientific">Urbifossiella limnaea</name>
    <dbReference type="NCBI Taxonomy" id="2528023"/>
    <lineage>
        <taxon>Bacteria</taxon>
        <taxon>Pseudomonadati</taxon>
        <taxon>Planctomycetota</taxon>
        <taxon>Planctomycetia</taxon>
        <taxon>Gemmatales</taxon>
        <taxon>Gemmataceae</taxon>
        <taxon>Urbifossiella</taxon>
    </lineage>
</organism>
<feature type="domain" description="Methyltransferase" evidence="2">
    <location>
        <begin position="58"/>
        <end position="152"/>
    </location>
</feature>
<dbReference type="CDD" id="cd02440">
    <property type="entry name" value="AdoMet_MTases"/>
    <property type="match status" value="1"/>
</dbReference>
<proteinExistence type="predicted"/>
<dbReference type="Proteomes" id="UP000319576">
    <property type="component" value="Chromosome"/>
</dbReference>
<reference evidence="3 4" key="1">
    <citation type="submission" date="2019-02" db="EMBL/GenBank/DDBJ databases">
        <title>Deep-cultivation of Planctomycetes and their phenomic and genomic characterization uncovers novel biology.</title>
        <authorList>
            <person name="Wiegand S."/>
            <person name="Jogler M."/>
            <person name="Boedeker C."/>
            <person name="Pinto D."/>
            <person name="Vollmers J."/>
            <person name="Rivas-Marin E."/>
            <person name="Kohn T."/>
            <person name="Peeters S.H."/>
            <person name="Heuer A."/>
            <person name="Rast P."/>
            <person name="Oberbeckmann S."/>
            <person name="Bunk B."/>
            <person name="Jeske O."/>
            <person name="Meyerdierks A."/>
            <person name="Storesund J.E."/>
            <person name="Kallscheuer N."/>
            <person name="Luecker S."/>
            <person name="Lage O.M."/>
            <person name="Pohl T."/>
            <person name="Merkel B.J."/>
            <person name="Hornburger P."/>
            <person name="Mueller R.-W."/>
            <person name="Bruemmer F."/>
            <person name="Labrenz M."/>
            <person name="Spormann A.M."/>
            <person name="Op den Camp H."/>
            <person name="Overmann J."/>
            <person name="Amann R."/>
            <person name="Jetten M.S.M."/>
            <person name="Mascher T."/>
            <person name="Medema M.H."/>
            <person name="Devos D.P."/>
            <person name="Kaster A.-K."/>
            <person name="Ovreas L."/>
            <person name="Rohde M."/>
            <person name="Galperin M.Y."/>
            <person name="Jogler C."/>
        </authorList>
    </citation>
    <scope>NUCLEOTIDE SEQUENCE [LARGE SCALE GENOMIC DNA]</scope>
    <source>
        <strain evidence="3 4">ETA_A1</strain>
    </source>
</reference>
<dbReference type="EC" id="2.1.1.222" evidence="3"/>
<keyword evidence="1 3" id="KW-0808">Transferase</keyword>
<dbReference type="RefSeq" id="WP_202920200.1">
    <property type="nucleotide sequence ID" value="NZ_CP036273.1"/>
</dbReference>
<evidence type="ECO:0000259" key="2">
    <source>
        <dbReference type="Pfam" id="PF13649"/>
    </source>
</evidence>
<keyword evidence="4" id="KW-1185">Reference proteome</keyword>
<dbReference type="GO" id="GO:0102208">
    <property type="term" value="F:2-polyprenyl-6-hydroxyphenol methylase activity"/>
    <property type="evidence" value="ECO:0007669"/>
    <property type="project" value="UniProtKB-EC"/>
</dbReference>
<dbReference type="KEGG" id="uli:ETAA1_36510"/>
<dbReference type="PANTHER" id="PTHR43861">
    <property type="entry name" value="TRANS-ACONITATE 2-METHYLTRANSFERASE-RELATED"/>
    <property type="match status" value="1"/>
</dbReference>
<evidence type="ECO:0000313" key="3">
    <source>
        <dbReference type="EMBL" id="QDU21679.1"/>
    </source>
</evidence>
<dbReference type="EMBL" id="CP036273">
    <property type="protein sequence ID" value="QDU21679.1"/>
    <property type="molecule type" value="Genomic_DNA"/>
</dbReference>
<name>A0A517XW02_9BACT</name>
<dbReference type="Pfam" id="PF13649">
    <property type="entry name" value="Methyltransf_25"/>
    <property type="match status" value="1"/>
</dbReference>
<keyword evidence="3" id="KW-0830">Ubiquinone</keyword>
<dbReference type="GO" id="GO:0032259">
    <property type="term" value="P:methylation"/>
    <property type="evidence" value="ECO:0007669"/>
    <property type="project" value="UniProtKB-KW"/>
</dbReference>
<sequence>MATDYAQERAFFDRVASATTVTPMSRDVLERYAAPRHPHLFAKELMFRLAGDLRGKRVLEVGCGEGVASVQLAYCGAAVDAVDISPVSIDVARRRADTNAQDVTFRVADVTREDLADPGTYDVVWCDLILHHLTDSLGAVMDGVWRWLRPGGVFIAREPVAYAGWLKALRGLVPVAVDATDDEQPLRDAEFDVIRQRFPDLKRRYFRILARADRMGAGLPLLRGLARMDNALLTLPGTQGLAGNVVVWGTK</sequence>
<evidence type="ECO:0000256" key="1">
    <source>
        <dbReference type="ARBA" id="ARBA00022679"/>
    </source>
</evidence>